<protein>
    <recommendedName>
        <fullName evidence="3">Phage protein D</fullName>
    </recommendedName>
</protein>
<dbReference type="RefSeq" id="WP_076449139.1">
    <property type="nucleotide sequence ID" value="NZ_FTOQ01000010.1"/>
</dbReference>
<dbReference type="EMBL" id="FTOQ01000010">
    <property type="protein sequence ID" value="SIT01873.1"/>
    <property type="molecule type" value="Genomic_DNA"/>
</dbReference>
<dbReference type="OrthoDB" id="262740at2"/>
<name>A0A1N7NU32_9RHOB</name>
<evidence type="ECO:0000313" key="2">
    <source>
        <dbReference type="Proteomes" id="UP000186684"/>
    </source>
</evidence>
<dbReference type="STRING" id="633194.SAMN05421759_11062"/>
<organism evidence="1 2">
    <name type="scientific">Roseivivax lentus</name>
    <dbReference type="NCBI Taxonomy" id="633194"/>
    <lineage>
        <taxon>Bacteria</taxon>
        <taxon>Pseudomonadati</taxon>
        <taxon>Pseudomonadota</taxon>
        <taxon>Alphaproteobacteria</taxon>
        <taxon>Rhodobacterales</taxon>
        <taxon>Roseobacteraceae</taxon>
        <taxon>Roseivivax</taxon>
    </lineage>
</organism>
<evidence type="ECO:0000313" key="1">
    <source>
        <dbReference type="EMBL" id="SIT01873.1"/>
    </source>
</evidence>
<sequence length="380" mass="39933">MLDDLLGAGFSVMAGQGVPRPLPLPIMEQFVSAEIAISDSERSGFELVFSAVRSPALAGVFPVMVEPALKAGARVVLTSVIGIRPEVLMDGIVETAEFKPSEGDGPAMLHVRGKDLTFAMDREEREVAHPAQGPGEIAALVLLGYARLGVVPLVIPPSAAERPNPIDRVPMQRGTDYAYLSELAEAHDSIFTLIPGPAPLTSVAYWGPKPRIGVPQRAITTDMGPENNVSGLSFENAASEAANVAGQVQDRQSGQSVPVQSVAPQRPPLAQVPALANAGVIRRNLFRASGAQSAAQAVGEAQSQSDATTDVVTVKGDLDTGRYGAVLQTRGLVGMRGAGLDHDGLYYVQSVVHKISRGAWLQSFTLNREGTGTNVPVVLP</sequence>
<keyword evidence="2" id="KW-1185">Reference proteome</keyword>
<evidence type="ECO:0008006" key="3">
    <source>
        <dbReference type="Google" id="ProtNLM"/>
    </source>
</evidence>
<gene>
    <name evidence="1" type="ORF">SAMN05421759_11062</name>
</gene>
<reference evidence="2" key="1">
    <citation type="submission" date="2017-01" db="EMBL/GenBank/DDBJ databases">
        <authorList>
            <person name="Varghese N."/>
            <person name="Submissions S."/>
        </authorList>
    </citation>
    <scope>NUCLEOTIDE SEQUENCE [LARGE SCALE GENOMIC DNA]</scope>
    <source>
        <strain evidence="2">DSM 29430</strain>
    </source>
</reference>
<proteinExistence type="predicted"/>
<dbReference type="AlphaFoldDB" id="A0A1N7NU32"/>
<dbReference type="Proteomes" id="UP000186684">
    <property type="component" value="Unassembled WGS sequence"/>
</dbReference>
<accession>A0A1N7NU32</accession>